<dbReference type="EMBL" id="JASBNA010000001">
    <property type="protein sequence ID" value="KAK7696313.1"/>
    <property type="molecule type" value="Genomic_DNA"/>
</dbReference>
<feature type="compositionally biased region" description="Low complexity" evidence="2">
    <location>
        <begin position="301"/>
        <end position="315"/>
    </location>
</feature>
<accession>A0AAW0GRV2</accession>
<feature type="region of interest" description="Disordered" evidence="2">
    <location>
        <begin position="130"/>
        <end position="200"/>
    </location>
</feature>
<dbReference type="AlphaFoldDB" id="A0AAW0GRV2"/>
<comment type="caution">
    <text evidence="3">The sequence shown here is derived from an EMBL/GenBank/DDBJ whole genome shotgun (WGS) entry which is preliminary data.</text>
</comment>
<keyword evidence="1" id="KW-0175">Coiled coil</keyword>
<reference evidence="3 4" key="1">
    <citation type="submission" date="2022-09" db="EMBL/GenBank/DDBJ databases">
        <authorList>
            <person name="Palmer J.M."/>
        </authorList>
    </citation>
    <scope>NUCLEOTIDE SEQUENCE [LARGE SCALE GENOMIC DNA]</scope>
    <source>
        <strain evidence="3 4">DSM 7382</strain>
    </source>
</reference>
<gene>
    <name evidence="3" type="ORF">QCA50_000967</name>
</gene>
<sequence>MNLDTNDASSIHKKIVEQLAATVNGCLAELGYFPGTIQKLQQLENEVVRLRAENDTLFSDNRKLVHWNQAAKVELDKLRAELHRLGRVIPSQVPGQPVHQPMHQPLHHPPPGMILIPSPTAFVAPPHQMVQHPQANARPGPSSRRVSLPSIQTGTLPPPYPPTSAPPASSPRSSIPVHMNMPPPQATRISRPRSLHNSPITQTPQAHIALSIPTQVPSSPSTRHPPFIAAPVPGPPSGPISAALQGWKSQTKSPAEVIDLTSLDNDEPESISEAPRKKQRVDPAQAIFSPEGQLQQNIAQSSTSVTPTNTVPAPSEIVPDSPRDVQMQSAEGQTGENTQDVDDDDMDVEEVELDEDGLVPLDYCLDVAFTPDEGSGRICKMCNARHEIMIKEDPNAPGPKPFVNADATALIEHCEKEHPVGWASLRSPPDA</sequence>
<protein>
    <submittedName>
        <fullName evidence="3">Uncharacterized protein</fullName>
    </submittedName>
</protein>
<organism evidence="3 4">
    <name type="scientific">Cerrena zonata</name>
    <dbReference type="NCBI Taxonomy" id="2478898"/>
    <lineage>
        <taxon>Eukaryota</taxon>
        <taxon>Fungi</taxon>
        <taxon>Dikarya</taxon>
        <taxon>Basidiomycota</taxon>
        <taxon>Agaricomycotina</taxon>
        <taxon>Agaricomycetes</taxon>
        <taxon>Polyporales</taxon>
        <taxon>Cerrenaceae</taxon>
        <taxon>Cerrena</taxon>
    </lineage>
</organism>
<evidence type="ECO:0000313" key="4">
    <source>
        <dbReference type="Proteomes" id="UP001385951"/>
    </source>
</evidence>
<proteinExistence type="predicted"/>
<evidence type="ECO:0000256" key="2">
    <source>
        <dbReference type="SAM" id="MobiDB-lite"/>
    </source>
</evidence>
<feature type="region of interest" description="Disordered" evidence="2">
    <location>
        <begin position="259"/>
        <end position="344"/>
    </location>
</feature>
<evidence type="ECO:0000313" key="3">
    <source>
        <dbReference type="EMBL" id="KAK7696313.1"/>
    </source>
</evidence>
<evidence type="ECO:0000256" key="1">
    <source>
        <dbReference type="SAM" id="Coils"/>
    </source>
</evidence>
<feature type="compositionally biased region" description="Polar residues" evidence="2">
    <location>
        <begin position="326"/>
        <end position="338"/>
    </location>
</feature>
<feature type="coiled-coil region" evidence="1">
    <location>
        <begin position="33"/>
        <end position="88"/>
    </location>
</feature>
<keyword evidence="4" id="KW-1185">Reference proteome</keyword>
<name>A0AAW0GRV2_9APHY</name>
<dbReference type="Proteomes" id="UP001385951">
    <property type="component" value="Unassembled WGS sequence"/>
</dbReference>
<feature type="compositionally biased region" description="Pro residues" evidence="2">
    <location>
        <begin position="156"/>
        <end position="169"/>
    </location>
</feature>